<dbReference type="PANTHER" id="PTHR45682">
    <property type="entry name" value="AGAP008228-PA"/>
    <property type="match status" value="1"/>
</dbReference>
<dbReference type="PRINTS" id="PR01908">
    <property type="entry name" value="ADSPHPHTASE"/>
</dbReference>
<gene>
    <name evidence="12" type="primary">LOC103181954</name>
</gene>
<dbReference type="Ensembl" id="ENSCMIT00000020637.1">
    <property type="protein sequence ID" value="ENSCMIP00000020265.1"/>
    <property type="gene ID" value="ENSCMIG00000009357.1"/>
</dbReference>
<dbReference type="GO" id="GO:0043409">
    <property type="term" value="P:negative regulation of MAPK cascade"/>
    <property type="evidence" value="ECO:0007669"/>
    <property type="project" value="TreeGrafter"/>
</dbReference>
<evidence type="ECO:0000256" key="8">
    <source>
        <dbReference type="SAM" id="MobiDB-lite"/>
    </source>
</evidence>
<name>V9L2B8_CALMI</name>
<dbReference type="GO" id="GO:0008138">
    <property type="term" value="F:protein tyrosine/serine/threonine phosphatase activity"/>
    <property type="evidence" value="ECO:0007669"/>
    <property type="project" value="UniProtKB-UniRule"/>
</dbReference>
<sequence>MSGVAGHSANIPSSLEDSKSDSATPTVAELEEILKSNKFPFHHIDEVWPNLYLGDITIAQDTFGLWKMGITHVLNAAHKMLGGDDFYGTSVEYYGIAASDLPGFDIAAYFHSGGEFIHRALDTPGGKLLVHCAVGVSRSATLVLAYLMVYHSHSLAEAIETVTARRRIFPNRGFLKQLRKLDQKLKEDRNARRSLRNVHQTSSGNAS</sequence>
<feature type="domain" description="Tyrosine specific protein phosphatases" evidence="10">
    <location>
        <begin position="114"/>
        <end position="166"/>
    </location>
</feature>
<feature type="active site" description="Phosphocysteine intermediate" evidence="6">
    <location>
        <position position="132"/>
    </location>
</feature>
<dbReference type="EC" id="3.1.3.16" evidence="7"/>
<organism evidence="11">
    <name type="scientific">Callorhinchus milii</name>
    <name type="common">Ghost shark</name>
    <dbReference type="NCBI Taxonomy" id="7868"/>
    <lineage>
        <taxon>Eukaryota</taxon>
        <taxon>Metazoa</taxon>
        <taxon>Chordata</taxon>
        <taxon>Craniata</taxon>
        <taxon>Vertebrata</taxon>
        <taxon>Chondrichthyes</taxon>
        <taxon>Holocephali</taxon>
        <taxon>Chimaeriformes</taxon>
        <taxon>Callorhinchidae</taxon>
        <taxon>Callorhinchus</taxon>
    </lineage>
</organism>
<reference evidence="11 13" key="3">
    <citation type="journal article" date="2014" name="Nature">
        <title>Elephant shark genome provides unique insights into gnathostome evolution.</title>
        <authorList>
            <consortium name="International Elephant Shark Genome Sequencing Consortium"/>
            <person name="Venkatesh B."/>
            <person name="Lee A.P."/>
            <person name="Ravi V."/>
            <person name="Maurya A.K."/>
            <person name="Lian M.M."/>
            <person name="Swann J.B."/>
            <person name="Ohta Y."/>
            <person name="Flajnik M.F."/>
            <person name="Sutoh Y."/>
            <person name="Kasahara M."/>
            <person name="Hoon S."/>
            <person name="Gangu V."/>
            <person name="Roy S.W."/>
            <person name="Irimia M."/>
            <person name="Korzh V."/>
            <person name="Kondrychyn I."/>
            <person name="Lim Z.W."/>
            <person name="Tay B.H."/>
            <person name="Tohari S."/>
            <person name="Kong K.W."/>
            <person name="Ho S."/>
            <person name="Lorente-Galdos B."/>
            <person name="Quilez J."/>
            <person name="Marques-Bonet T."/>
            <person name="Raney B.J."/>
            <person name="Ingham P.W."/>
            <person name="Tay A."/>
            <person name="Hillier L.W."/>
            <person name="Minx P."/>
            <person name="Boehm T."/>
            <person name="Wilson R.K."/>
            <person name="Brenner S."/>
            <person name="Warren W.C."/>
        </authorList>
    </citation>
    <scope>NUCLEOTIDE SEQUENCE</scope>
    <source>
        <tissue evidence="11">Liver</tissue>
    </source>
</reference>
<dbReference type="PANTHER" id="PTHR45682:SF3">
    <property type="entry name" value="DUAL SPECIFICITY PROTEIN PHOSPHATASE"/>
    <property type="match status" value="1"/>
</dbReference>
<dbReference type="STRING" id="7868.ENSCMIP00000020265"/>
<dbReference type="KEGG" id="cmk:103181954"/>
<keyword evidence="3 7" id="KW-0904">Protein phosphatase</keyword>
<evidence type="ECO:0000256" key="5">
    <source>
        <dbReference type="ARBA" id="ARBA00048336"/>
    </source>
</evidence>
<dbReference type="AlphaFoldDB" id="V9L2B8"/>
<evidence type="ECO:0000259" key="9">
    <source>
        <dbReference type="PROSITE" id="PS50054"/>
    </source>
</evidence>
<dbReference type="GeneTree" id="ENSGT00940000162682"/>
<feature type="region of interest" description="Disordered" evidence="8">
    <location>
        <begin position="186"/>
        <end position="207"/>
    </location>
</feature>
<evidence type="ECO:0000256" key="7">
    <source>
        <dbReference type="RuleBase" id="RU366038"/>
    </source>
</evidence>
<evidence type="ECO:0000313" key="11">
    <source>
        <dbReference type="EMBL" id="AFP05119.1"/>
    </source>
</evidence>
<dbReference type="InterPro" id="IPR000387">
    <property type="entry name" value="Tyr_Pase_dom"/>
</dbReference>
<dbReference type="InterPro" id="IPR016130">
    <property type="entry name" value="Tyr_Pase_AS"/>
</dbReference>
<dbReference type="Pfam" id="PF00782">
    <property type="entry name" value="DSPc"/>
    <property type="match status" value="1"/>
</dbReference>
<comment type="catalytic activity">
    <reaction evidence="7">
        <text>O-phospho-L-tyrosyl-[protein] + H2O = L-tyrosyl-[protein] + phosphate</text>
        <dbReference type="Rhea" id="RHEA:10684"/>
        <dbReference type="Rhea" id="RHEA-COMP:10136"/>
        <dbReference type="Rhea" id="RHEA-COMP:20101"/>
        <dbReference type="ChEBI" id="CHEBI:15377"/>
        <dbReference type="ChEBI" id="CHEBI:43474"/>
        <dbReference type="ChEBI" id="CHEBI:46858"/>
        <dbReference type="ChEBI" id="CHEBI:61978"/>
        <dbReference type="EC" id="3.1.3.48"/>
    </reaction>
</comment>
<dbReference type="InterPro" id="IPR029021">
    <property type="entry name" value="Prot-tyrosine_phosphatase-like"/>
</dbReference>
<evidence type="ECO:0000256" key="2">
    <source>
        <dbReference type="ARBA" id="ARBA00022801"/>
    </source>
</evidence>
<dbReference type="GO" id="GO:0004722">
    <property type="term" value="F:protein serine/threonine phosphatase activity"/>
    <property type="evidence" value="ECO:0007669"/>
    <property type="project" value="UniProtKB-EC"/>
</dbReference>
<evidence type="ECO:0000256" key="1">
    <source>
        <dbReference type="ARBA" id="ARBA00008601"/>
    </source>
</evidence>
<comment type="similarity">
    <text evidence="1 7">Belongs to the protein-tyrosine phosphatase family. Non-receptor class dual specificity subfamily.</text>
</comment>
<dbReference type="InterPro" id="IPR000340">
    <property type="entry name" value="Dual-sp_phosphatase_cat-dom"/>
</dbReference>
<reference evidence="12" key="4">
    <citation type="submission" date="2025-05" db="UniProtKB">
        <authorList>
            <consortium name="Ensembl"/>
        </authorList>
    </citation>
    <scope>IDENTIFICATION</scope>
</reference>
<dbReference type="EC" id="3.1.3.48" evidence="7"/>
<comment type="catalytic activity">
    <reaction evidence="4 7">
        <text>O-phospho-L-seryl-[protein] + H2O = L-seryl-[protein] + phosphate</text>
        <dbReference type="Rhea" id="RHEA:20629"/>
        <dbReference type="Rhea" id="RHEA-COMP:9863"/>
        <dbReference type="Rhea" id="RHEA-COMP:11604"/>
        <dbReference type="ChEBI" id="CHEBI:15377"/>
        <dbReference type="ChEBI" id="CHEBI:29999"/>
        <dbReference type="ChEBI" id="CHEBI:43474"/>
        <dbReference type="ChEBI" id="CHEBI:83421"/>
        <dbReference type="EC" id="3.1.3.16"/>
    </reaction>
</comment>
<dbReference type="GO" id="GO:0033549">
    <property type="term" value="F:MAP kinase phosphatase activity"/>
    <property type="evidence" value="ECO:0007669"/>
    <property type="project" value="TreeGrafter"/>
</dbReference>
<evidence type="ECO:0000256" key="3">
    <source>
        <dbReference type="ARBA" id="ARBA00022912"/>
    </source>
</evidence>
<keyword evidence="2 7" id="KW-0378">Hydrolase</keyword>
<keyword evidence="13" id="KW-1185">Reference proteome</keyword>
<dbReference type="RefSeq" id="XP_007896955.2">
    <property type="nucleotide sequence ID" value="XM_007898764.2"/>
</dbReference>
<reference evidence="13" key="2">
    <citation type="journal article" date="2007" name="PLoS Biol.">
        <title>Survey sequencing and comparative analysis of the elephant shark (Callorhinchus milii) genome.</title>
        <authorList>
            <person name="Venkatesh B."/>
            <person name="Kirkness E.F."/>
            <person name="Loh Y.H."/>
            <person name="Halpern A.L."/>
            <person name="Lee A.P."/>
            <person name="Johnson J."/>
            <person name="Dandona N."/>
            <person name="Viswanathan L.D."/>
            <person name="Tay A."/>
            <person name="Venter J.C."/>
            <person name="Strausberg R.L."/>
            <person name="Brenner S."/>
        </authorList>
    </citation>
    <scope>NUCLEOTIDE SEQUENCE [LARGE SCALE GENOMIC DNA]</scope>
</reference>
<comment type="catalytic activity">
    <reaction evidence="5 7">
        <text>O-phospho-L-threonyl-[protein] + H2O = L-threonyl-[protein] + phosphate</text>
        <dbReference type="Rhea" id="RHEA:47004"/>
        <dbReference type="Rhea" id="RHEA-COMP:11060"/>
        <dbReference type="Rhea" id="RHEA-COMP:11605"/>
        <dbReference type="ChEBI" id="CHEBI:15377"/>
        <dbReference type="ChEBI" id="CHEBI:30013"/>
        <dbReference type="ChEBI" id="CHEBI:43474"/>
        <dbReference type="ChEBI" id="CHEBI:61977"/>
        <dbReference type="EC" id="3.1.3.16"/>
    </reaction>
</comment>
<dbReference type="InterPro" id="IPR020422">
    <property type="entry name" value="TYR_PHOSPHATASE_DUAL_dom"/>
</dbReference>
<feature type="domain" description="Tyrosine-protein phosphatase" evidence="9">
    <location>
        <begin position="43"/>
        <end position="187"/>
    </location>
</feature>
<dbReference type="PRINTS" id="PR01909">
    <property type="entry name" value="ADSPHPHTASEA"/>
</dbReference>
<protein>
    <recommendedName>
        <fullName evidence="7">Dual specificity protein phosphatase</fullName>
        <ecNumber evidence="7">3.1.3.16</ecNumber>
        <ecNumber evidence="7">3.1.3.48</ecNumber>
    </recommendedName>
</protein>
<dbReference type="EMBL" id="JW872601">
    <property type="protein sequence ID" value="AFP05119.1"/>
    <property type="molecule type" value="mRNA"/>
</dbReference>
<proteinExistence type="evidence at transcript level"/>
<evidence type="ECO:0000256" key="4">
    <source>
        <dbReference type="ARBA" id="ARBA00047761"/>
    </source>
</evidence>
<dbReference type="OrthoDB" id="426001at2759"/>
<evidence type="ECO:0000259" key="10">
    <source>
        <dbReference type="PROSITE" id="PS50056"/>
    </source>
</evidence>
<feature type="compositionally biased region" description="Polar residues" evidence="8">
    <location>
        <begin position="197"/>
        <end position="207"/>
    </location>
</feature>
<comment type="function">
    <text evidence="7">Dual specificity phosphatase able to dephosphorylate phosphotyrosine, phosphoserine and phosphothreonine residues, with a preference for phosphotyrosine as a substrate.</text>
</comment>
<dbReference type="Gene3D" id="3.90.190.10">
    <property type="entry name" value="Protein tyrosine phosphatase superfamily"/>
    <property type="match status" value="1"/>
</dbReference>
<dbReference type="PROSITE" id="PS50054">
    <property type="entry name" value="TYR_PHOSPHATASE_DUAL"/>
    <property type="match status" value="1"/>
</dbReference>
<evidence type="ECO:0000313" key="13">
    <source>
        <dbReference type="Proteomes" id="UP000314986"/>
    </source>
</evidence>
<dbReference type="SUPFAM" id="SSF52799">
    <property type="entry name" value="(Phosphotyrosine protein) phosphatases II"/>
    <property type="match status" value="1"/>
</dbReference>
<accession>V9L2B8</accession>
<evidence type="ECO:0000256" key="6">
    <source>
        <dbReference type="PIRSR" id="PIRSR620405-1"/>
    </source>
</evidence>
<dbReference type="InterPro" id="IPR020405">
    <property type="entry name" value="Atypical_DUSP_subfamA"/>
</dbReference>
<dbReference type="SMART" id="SM00195">
    <property type="entry name" value="DSPc"/>
    <property type="match status" value="1"/>
</dbReference>
<evidence type="ECO:0000313" key="12">
    <source>
        <dbReference type="Ensembl" id="ENSCMIP00000020265.1"/>
    </source>
</evidence>
<dbReference type="GO" id="GO:0005737">
    <property type="term" value="C:cytoplasm"/>
    <property type="evidence" value="ECO:0007669"/>
    <property type="project" value="TreeGrafter"/>
</dbReference>
<feature type="region of interest" description="Disordered" evidence="8">
    <location>
        <begin position="1"/>
        <end position="23"/>
    </location>
</feature>
<dbReference type="OMA" id="KEKRWIF"/>
<dbReference type="PROSITE" id="PS00383">
    <property type="entry name" value="TYR_PHOSPHATASE_1"/>
    <property type="match status" value="1"/>
</dbReference>
<reference evidence="13" key="1">
    <citation type="journal article" date="2006" name="Science">
        <title>Ancient noncoding elements conserved in the human genome.</title>
        <authorList>
            <person name="Venkatesh B."/>
            <person name="Kirkness E.F."/>
            <person name="Loh Y.H."/>
            <person name="Halpern A.L."/>
            <person name="Lee A.P."/>
            <person name="Johnson J."/>
            <person name="Dandona N."/>
            <person name="Viswanathan L.D."/>
            <person name="Tay A."/>
            <person name="Venter J.C."/>
            <person name="Strausberg R.L."/>
            <person name="Brenner S."/>
        </authorList>
    </citation>
    <scope>NUCLEOTIDE SEQUENCE [LARGE SCALE GENOMIC DNA]</scope>
</reference>
<dbReference type="GO" id="GO:0004725">
    <property type="term" value="F:protein tyrosine phosphatase activity"/>
    <property type="evidence" value="ECO:0007669"/>
    <property type="project" value="UniProtKB-EC"/>
</dbReference>
<feature type="compositionally biased region" description="Polar residues" evidence="8">
    <location>
        <begin position="10"/>
        <end position="23"/>
    </location>
</feature>
<dbReference type="GeneID" id="103181954"/>
<dbReference type="PROSITE" id="PS50056">
    <property type="entry name" value="TYR_PHOSPHATASE_2"/>
    <property type="match status" value="1"/>
</dbReference>
<dbReference type="Proteomes" id="UP000314986">
    <property type="component" value="Unassembled WGS sequence"/>
</dbReference>